<feature type="compositionally biased region" description="Low complexity" evidence="3">
    <location>
        <begin position="485"/>
        <end position="497"/>
    </location>
</feature>
<dbReference type="RefSeq" id="XP_055891914.1">
    <property type="nucleotide sequence ID" value="XM_056035939.1"/>
</dbReference>
<dbReference type="CDD" id="cd00024">
    <property type="entry name" value="CD_CSD"/>
    <property type="match status" value="1"/>
</dbReference>
<dbReference type="CDD" id="cd06558">
    <property type="entry name" value="crotonase-like"/>
    <property type="match status" value="1"/>
</dbReference>
<sequence>MAEDRLYEVEQILGKKIVGSQSLFLVRWRGFSSEHDSWEPYKNLKSCKPLIKLFKQANKSSRNKTESVLQNIVPNVPEQKFDSKNLSSDLMGTKVKSVKRIKSLRQKKLLVGDNNTARPVKVRKLNLVSKTKSLPNTENIVQSTENRSINTQVSAILNNIVVHESLKKAKKRKLTENELRSSKKIQIIPKLSKNRKSEFVTRKKPKVIKNRIDSQTESEPLKRRLRRESSPSKGKNSITEFVLSNEQVRSDQALQLKEHVNNDDSLNLNGQNCSLESLPLKELSKSRESHINSGDVESDDDILYSLNPDCDTSKIKNRLSKTKLSLRKSGAKEKTNSSKSTSSVIHNQNSKSGLGKDKLKKFARKRKSLSLIDSKKKSKDWLSKSGLLRSASPPPFFTSVKHMIGSSDRMDPSVLQGHSLPDQISPEASETYLADVPSSYPVAAEEPLVNEQTINAGSLSYKSLLDCLPEQLHPGHKNDKKVKNGASGSDCSSSSGAGGSLFSTTLSSSFGGESVERRTSVRSTECAFRYKQIVVKKCLRYTQIWLNTQTVMQNALNPQVIQEIVSALNSAKYDDSHLVLFSSLGNVFCSGTDLHFLVSGDRKMAARQMTDAIREVTKTFITFPKPIIAAVSGAVVGLGVSLLALCDVVYASDKASFHFPYSQLSQTPEGCSSFTLPLTVGLPSANELLYGGRKITAMEAYQQGLVSQVFWPTLMMQEVIPRTQNMANCSAKALEATKLLIRSHHRTKMELTNETECNLLLERWTSTECQRTIEAYISNEKNFTF</sequence>
<organism evidence="5 6">
    <name type="scientific">Biomphalaria glabrata</name>
    <name type="common">Bloodfluke planorb</name>
    <name type="synonym">Freshwater snail</name>
    <dbReference type="NCBI Taxonomy" id="6526"/>
    <lineage>
        <taxon>Eukaryota</taxon>
        <taxon>Metazoa</taxon>
        <taxon>Spiralia</taxon>
        <taxon>Lophotrochozoa</taxon>
        <taxon>Mollusca</taxon>
        <taxon>Gastropoda</taxon>
        <taxon>Heterobranchia</taxon>
        <taxon>Euthyneura</taxon>
        <taxon>Panpulmonata</taxon>
        <taxon>Hygrophila</taxon>
        <taxon>Lymnaeoidea</taxon>
        <taxon>Planorbidae</taxon>
        <taxon>Biomphalaria</taxon>
    </lineage>
</organism>
<feature type="region of interest" description="Disordered" evidence="3">
    <location>
        <begin position="195"/>
        <end position="236"/>
    </location>
</feature>
<dbReference type="PROSITE" id="PS50013">
    <property type="entry name" value="CHROMO_2"/>
    <property type="match status" value="1"/>
</dbReference>
<reference evidence="6" key="1">
    <citation type="submission" date="2025-08" db="UniProtKB">
        <authorList>
            <consortium name="RefSeq"/>
        </authorList>
    </citation>
    <scope>IDENTIFICATION</scope>
</reference>
<dbReference type="InterPro" id="IPR001753">
    <property type="entry name" value="Enoyl-CoA_hydra/iso"/>
</dbReference>
<accession>A0A9W3AXI6</accession>
<keyword evidence="2" id="KW-0539">Nucleus</keyword>
<dbReference type="SMART" id="SM00298">
    <property type="entry name" value="CHROMO"/>
    <property type="match status" value="1"/>
</dbReference>
<dbReference type="OrthoDB" id="409763at2759"/>
<evidence type="ECO:0000313" key="5">
    <source>
        <dbReference type="Proteomes" id="UP001165740"/>
    </source>
</evidence>
<dbReference type="InterPro" id="IPR029045">
    <property type="entry name" value="ClpP/crotonase-like_dom_sf"/>
</dbReference>
<dbReference type="PROSITE" id="PS00598">
    <property type="entry name" value="CHROMO_1"/>
    <property type="match status" value="1"/>
</dbReference>
<comment type="subcellular location">
    <subcellularLocation>
        <location evidence="1">Nucleus</location>
    </subcellularLocation>
</comment>
<dbReference type="Gene3D" id="1.10.12.10">
    <property type="entry name" value="Lyase 2-enoyl-coa Hydratase, Chain A, domain 2"/>
    <property type="match status" value="1"/>
</dbReference>
<dbReference type="InterPro" id="IPR014748">
    <property type="entry name" value="Enoyl-CoA_hydra_C"/>
</dbReference>
<dbReference type="Proteomes" id="UP001165740">
    <property type="component" value="Chromosome 7"/>
</dbReference>
<dbReference type="GO" id="GO:0005634">
    <property type="term" value="C:nucleus"/>
    <property type="evidence" value="ECO:0007669"/>
    <property type="project" value="UniProtKB-SubCell"/>
</dbReference>
<dbReference type="Gene3D" id="2.40.50.40">
    <property type="match status" value="1"/>
</dbReference>
<feature type="compositionally biased region" description="Basic and acidic residues" evidence="3">
    <location>
        <begin position="210"/>
        <end position="230"/>
    </location>
</feature>
<dbReference type="InterPro" id="IPR023780">
    <property type="entry name" value="Chromo_domain"/>
</dbReference>
<dbReference type="InterPro" id="IPR016197">
    <property type="entry name" value="Chromo-like_dom_sf"/>
</dbReference>
<dbReference type="SUPFAM" id="SSF54160">
    <property type="entry name" value="Chromo domain-like"/>
    <property type="match status" value="1"/>
</dbReference>
<keyword evidence="5" id="KW-1185">Reference proteome</keyword>
<feature type="domain" description="Chromo" evidence="4">
    <location>
        <begin position="7"/>
        <end position="66"/>
    </location>
</feature>
<evidence type="ECO:0000256" key="3">
    <source>
        <dbReference type="SAM" id="MobiDB-lite"/>
    </source>
</evidence>
<dbReference type="Pfam" id="PF00385">
    <property type="entry name" value="Chromo"/>
    <property type="match status" value="1"/>
</dbReference>
<dbReference type="InterPro" id="IPR051053">
    <property type="entry name" value="ECH/Chromodomain_protein"/>
</dbReference>
<feature type="region of interest" description="Disordered" evidence="3">
    <location>
        <begin position="325"/>
        <end position="358"/>
    </location>
</feature>
<dbReference type="AlphaFoldDB" id="A0A9W3AXI6"/>
<dbReference type="InterPro" id="IPR000953">
    <property type="entry name" value="Chromo/chromo_shadow_dom"/>
</dbReference>
<dbReference type="InterPro" id="IPR023779">
    <property type="entry name" value="Chromodomain_CS"/>
</dbReference>
<gene>
    <name evidence="6" type="primary">LOC106080270</name>
</gene>
<proteinExistence type="predicted"/>
<dbReference type="Pfam" id="PF00378">
    <property type="entry name" value="ECH_1"/>
    <property type="match status" value="1"/>
</dbReference>
<dbReference type="Gene3D" id="3.90.226.10">
    <property type="entry name" value="2-enoyl-CoA Hydratase, Chain A, domain 1"/>
    <property type="match status" value="1"/>
</dbReference>
<dbReference type="PANTHER" id="PTHR43684:SF11">
    <property type="entry name" value="CHROMO DOMAIN-CONTAINING PROTEIN"/>
    <property type="match status" value="1"/>
</dbReference>
<evidence type="ECO:0000256" key="2">
    <source>
        <dbReference type="ARBA" id="ARBA00023242"/>
    </source>
</evidence>
<dbReference type="GO" id="GO:0003714">
    <property type="term" value="F:transcription corepressor activity"/>
    <property type="evidence" value="ECO:0007669"/>
    <property type="project" value="TreeGrafter"/>
</dbReference>
<dbReference type="PANTHER" id="PTHR43684">
    <property type="match status" value="1"/>
</dbReference>
<evidence type="ECO:0000256" key="1">
    <source>
        <dbReference type="ARBA" id="ARBA00004123"/>
    </source>
</evidence>
<dbReference type="SUPFAM" id="SSF52096">
    <property type="entry name" value="ClpP/crotonase"/>
    <property type="match status" value="1"/>
</dbReference>
<protein>
    <submittedName>
        <fullName evidence="6">Testis-specific chromodomain protein Y 2-like isoform X1</fullName>
    </submittedName>
</protein>
<name>A0A9W3AXI6_BIOGL</name>
<dbReference type="GeneID" id="106080270"/>
<feature type="region of interest" description="Disordered" evidence="3">
    <location>
        <begin position="474"/>
        <end position="497"/>
    </location>
</feature>
<evidence type="ECO:0000259" key="4">
    <source>
        <dbReference type="PROSITE" id="PS50013"/>
    </source>
</evidence>
<evidence type="ECO:0000313" key="6">
    <source>
        <dbReference type="RefSeq" id="XP_055891914.1"/>
    </source>
</evidence>